<dbReference type="AlphaFoldDB" id="A0A0B1P7Y5"/>
<name>A0A0B1P7Y5_UNCNE</name>
<reference evidence="11 12" key="1">
    <citation type="journal article" date="2014" name="BMC Genomics">
        <title>Adaptive genomic structural variation in the grape powdery mildew pathogen, Erysiphe necator.</title>
        <authorList>
            <person name="Jones L."/>
            <person name="Riaz S."/>
            <person name="Morales-Cruz A."/>
            <person name="Amrine K.C."/>
            <person name="McGuire B."/>
            <person name="Gubler W.D."/>
            <person name="Walker M.A."/>
            <person name="Cantu D."/>
        </authorList>
    </citation>
    <scope>NUCLEOTIDE SEQUENCE [LARGE SCALE GENOMIC DNA]</scope>
    <source>
        <strain evidence="12">c</strain>
    </source>
</reference>
<dbReference type="GO" id="GO:0016020">
    <property type="term" value="C:membrane"/>
    <property type="evidence" value="ECO:0007669"/>
    <property type="project" value="UniProtKB-SubCell"/>
</dbReference>
<feature type="domain" description="Fringe-like glycosyltransferase" evidence="10">
    <location>
        <begin position="213"/>
        <end position="335"/>
    </location>
</feature>
<feature type="transmembrane region" description="Helical" evidence="9">
    <location>
        <begin position="7"/>
        <end position="25"/>
    </location>
</feature>
<evidence type="ECO:0000259" key="10">
    <source>
        <dbReference type="Pfam" id="PF02434"/>
    </source>
</evidence>
<protein>
    <submittedName>
        <fullName evidence="11">Putative glycosyltransferase family 31 protein</fullName>
    </submittedName>
</protein>
<evidence type="ECO:0000313" key="11">
    <source>
        <dbReference type="EMBL" id="KHJ33475.1"/>
    </source>
</evidence>
<evidence type="ECO:0000256" key="1">
    <source>
        <dbReference type="ARBA" id="ARBA00004606"/>
    </source>
</evidence>
<sequence length="498" mass="56882">MLPRTTPLLRWSVIVFFGIIVYFYYSDLSMTLLLRNKDQLADLDDLEYVKLLLKKNKVKSEIEFASRTIRYIPDAAERKSVTNVYENLFPQLFTKISLAKVSTFPPSRLLDLHVKQSPRPDEVDGTSLLFGLSTTFERFHDAITSPVKEWSRWLTDGNGRSNGAGLILALLNSSASDIDFATQQLATTGINATIIPSNPTLDMPGRYVDLVNMLNNHPTRDQRKWFVLIDDDTFFPYMHELQRVLSAYDHTLPYYIGTFTERMDWMLSNHAPFAYGGGGIFMSLPTIKQLSQAPCLQKNQDNSYVLNADQGDRLLYNCIHRFTNITLTHLPLLHQLDQFGDPSGFYESGRQPLSLHHYKSWHRFSPEPAHLVADACGEDCVFQRFRFADDYILANGYSVAHYPQGIDFDLELMEHTFEAGDKNNLDLEETVFSYAFGQLRPGLAKTGRKKAWELIGARKEGPGRVKQVYLKRGSDERWQKQPQDSKAGDSVVVLNWVP</sequence>
<dbReference type="HOGENOM" id="CLU_024640_2_0_1"/>
<comment type="subcellular location">
    <subcellularLocation>
        <location evidence="8">Endomembrane system</location>
        <topology evidence="8">Single-pass membrane protein</topology>
    </subcellularLocation>
    <subcellularLocation>
        <location evidence="1">Membrane</location>
        <topology evidence="1">Single-pass type II membrane protein</topology>
    </subcellularLocation>
</comment>
<dbReference type="InterPro" id="IPR003378">
    <property type="entry name" value="Fringe-like_glycosylTrfase"/>
</dbReference>
<evidence type="ECO:0000256" key="6">
    <source>
        <dbReference type="ARBA" id="ARBA00022989"/>
    </source>
</evidence>
<keyword evidence="3 11" id="KW-0808">Transferase</keyword>
<keyword evidence="6 9" id="KW-1133">Transmembrane helix</keyword>
<dbReference type="GO" id="GO:0016757">
    <property type="term" value="F:glycosyltransferase activity"/>
    <property type="evidence" value="ECO:0007669"/>
    <property type="project" value="UniProtKB-KW"/>
</dbReference>
<dbReference type="Pfam" id="PF02434">
    <property type="entry name" value="Fringe"/>
    <property type="match status" value="1"/>
</dbReference>
<accession>A0A0B1P7Y5</accession>
<dbReference type="GO" id="GO:0012505">
    <property type="term" value="C:endomembrane system"/>
    <property type="evidence" value="ECO:0007669"/>
    <property type="project" value="UniProtKB-SubCell"/>
</dbReference>
<dbReference type="EMBL" id="JNVN01001412">
    <property type="protein sequence ID" value="KHJ33475.1"/>
    <property type="molecule type" value="Genomic_DNA"/>
</dbReference>
<evidence type="ECO:0000313" key="12">
    <source>
        <dbReference type="Proteomes" id="UP000030854"/>
    </source>
</evidence>
<evidence type="ECO:0000256" key="7">
    <source>
        <dbReference type="ARBA" id="ARBA00023136"/>
    </source>
</evidence>
<comment type="caution">
    <text evidence="11">The sequence shown here is derived from an EMBL/GenBank/DDBJ whole genome shotgun (WGS) entry which is preliminary data.</text>
</comment>
<evidence type="ECO:0000256" key="8">
    <source>
        <dbReference type="ARBA" id="ARBA00037847"/>
    </source>
</evidence>
<keyword evidence="2" id="KW-0328">Glycosyltransferase</keyword>
<evidence type="ECO:0000256" key="4">
    <source>
        <dbReference type="ARBA" id="ARBA00022692"/>
    </source>
</evidence>
<evidence type="ECO:0000256" key="9">
    <source>
        <dbReference type="SAM" id="Phobius"/>
    </source>
</evidence>
<keyword evidence="4 9" id="KW-0812">Transmembrane</keyword>
<evidence type="ECO:0000256" key="2">
    <source>
        <dbReference type="ARBA" id="ARBA00022676"/>
    </source>
</evidence>
<evidence type="ECO:0000256" key="5">
    <source>
        <dbReference type="ARBA" id="ARBA00022968"/>
    </source>
</evidence>
<dbReference type="Gene3D" id="3.90.550.50">
    <property type="match status" value="1"/>
</dbReference>
<dbReference type="STRING" id="52586.A0A0B1P7Y5"/>
<gene>
    <name evidence="11" type="ORF">EV44_g0384</name>
</gene>
<proteinExistence type="predicted"/>
<dbReference type="PANTHER" id="PTHR10811">
    <property type="entry name" value="FRINGE-RELATED"/>
    <property type="match status" value="1"/>
</dbReference>
<keyword evidence="12" id="KW-1185">Reference proteome</keyword>
<organism evidence="11 12">
    <name type="scientific">Uncinula necator</name>
    <name type="common">Grape powdery mildew</name>
    <dbReference type="NCBI Taxonomy" id="52586"/>
    <lineage>
        <taxon>Eukaryota</taxon>
        <taxon>Fungi</taxon>
        <taxon>Dikarya</taxon>
        <taxon>Ascomycota</taxon>
        <taxon>Pezizomycotina</taxon>
        <taxon>Leotiomycetes</taxon>
        <taxon>Erysiphales</taxon>
        <taxon>Erysiphaceae</taxon>
        <taxon>Erysiphe</taxon>
    </lineage>
</organism>
<dbReference type="OMA" id="DMPGRYV"/>
<dbReference type="Proteomes" id="UP000030854">
    <property type="component" value="Unassembled WGS sequence"/>
</dbReference>
<keyword evidence="5" id="KW-0735">Signal-anchor</keyword>
<keyword evidence="7 9" id="KW-0472">Membrane</keyword>
<evidence type="ECO:0000256" key="3">
    <source>
        <dbReference type="ARBA" id="ARBA00022679"/>
    </source>
</evidence>